<protein>
    <submittedName>
        <fullName evidence="3">DUF4825 domain-containing protein</fullName>
    </submittedName>
</protein>
<evidence type="ECO:0000313" key="4">
    <source>
        <dbReference type="Proteomes" id="UP000483765"/>
    </source>
</evidence>
<dbReference type="EMBL" id="WNXH01000019">
    <property type="protein sequence ID" value="MYN70491.1"/>
    <property type="molecule type" value="Genomic_DNA"/>
</dbReference>
<comment type="caution">
    <text evidence="3">The sequence shown here is derived from an EMBL/GenBank/DDBJ whole genome shotgun (WGS) entry which is preliminary data.</text>
</comment>
<dbReference type="Proteomes" id="UP000483765">
    <property type="component" value="Unassembled WGS sequence"/>
</dbReference>
<gene>
    <name evidence="3" type="ORF">GLP18_09785</name>
</gene>
<evidence type="ECO:0000259" key="2">
    <source>
        <dbReference type="Pfam" id="PF16107"/>
    </source>
</evidence>
<reference evidence="3 4" key="1">
    <citation type="submission" date="2019-11" db="EMBL/GenBank/DDBJ databases">
        <title>Divergent Streptococcus suis from cattle.</title>
        <authorList>
            <person name="Williamson C."/>
        </authorList>
    </citation>
    <scope>NUCLEOTIDE SEQUENCE [LARGE SCALE GENOMIC DNA]</scope>
    <source>
        <strain evidence="3 4">10-36905</strain>
    </source>
</reference>
<sequence>MKHQFKRIILMIFPTTIFLFACQPAKNEMDSLEQYRTEYIGDNNNVVKIASLQDYPAGYTYDHIEIRSDEEPYELIIYLKVTEMPDSDYLDLEQNSNSIFDLIANLGKVTFINEETQKEIVSYNKE</sequence>
<proteinExistence type="predicted"/>
<keyword evidence="1" id="KW-0732">Signal</keyword>
<dbReference type="RefSeq" id="WP_024392409.1">
    <property type="nucleotide sequence ID" value="NZ_WNXH01000019.1"/>
</dbReference>
<dbReference type="AlphaFoldDB" id="A0A6L8MZ95"/>
<feature type="signal peptide" evidence="1">
    <location>
        <begin position="1"/>
        <end position="21"/>
    </location>
</feature>
<dbReference type="GeneID" id="78826781"/>
<evidence type="ECO:0000256" key="1">
    <source>
        <dbReference type="SAM" id="SignalP"/>
    </source>
</evidence>
<name>A0A6L8MZ95_STRSU</name>
<dbReference type="InterPro" id="IPR032250">
    <property type="entry name" value="DUF4825"/>
</dbReference>
<accession>A0A6L8MZ95</accession>
<dbReference type="PROSITE" id="PS51257">
    <property type="entry name" value="PROKAR_LIPOPROTEIN"/>
    <property type="match status" value="1"/>
</dbReference>
<organism evidence="3 4">
    <name type="scientific">Streptococcus suis</name>
    <dbReference type="NCBI Taxonomy" id="1307"/>
    <lineage>
        <taxon>Bacteria</taxon>
        <taxon>Bacillati</taxon>
        <taxon>Bacillota</taxon>
        <taxon>Bacilli</taxon>
        <taxon>Lactobacillales</taxon>
        <taxon>Streptococcaceae</taxon>
        <taxon>Streptococcus</taxon>
    </lineage>
</organism>
<evidence type="ECO:0000313" key="3">
    <source>
        <dbReference type="EMBL" id="MYN70491.1"/>
    </source>
</evidence>
<feature type="chain" id="PRO_5038874453" evidence="1">
    <location>
        <begin position="22"/>
        <end position="126"/>
    </location>
</feature>
<feature type="domain" description="DUF4825" evidence="2">
    <location>
        <begin position="33"/>
        <end position="120"/>
    </location>
</feature>
<dbReference type="Pfam" id="PF16107">
    <property type="entry name" value="DUF4825"/>
    <property type="match status" value="1"/>
</dbReference>